<comment type="similarity">
    <text evidence="1">Belongs to the ComF/GntX family.</text>
</comment>
<dbReference type="InterPro" id="IPR000836">
    <property type="entry name" value="PRTase_dom"/>
</dbReference>
<dbReference type="AlphaFoldDB" id="A0A2T4DQT2"/>
<dbReference type="PANTHER" id="PTHR47505">
    <property type="entry name" value="DNA UTILIZATION PROTEIN YHGH"/>
    <property type="match status" value="1"/>
</dbReference>
<dbReference type="InterPro" id="IPR051910">
    <property type="entry name" value="ComF/GntX_DNA_util-trans"/>
</dbReference>
<dbReference type="PANTHER" id="PTHR47505:SF1">
    <property type="entry name" value="DNA UTILIZATION PROTEIN YHGH"/>
    <property type="match status" value="1"/>
</dbReference>
<feature type="domain" description="Phosphoribosyltransferase" evidence="2">
    <location>
        <begin position="143"/>
        <end position="229"/>
    </location>
</feature>
<evidence type="ECO:0000259" key="2">
    <source>
        <dbReference type="Pfam" id="PF00156"/>
    </source>
</evidence>
<dbReference type="CDD" id="cd06223">
    <property type="entry name" value="PRTases_typeI"/>
    <property type="match status" value="1"/>
</dbReference>
<gene>
    <name evidence="3" type="ORF">C9994_08515</name>
</gene>
<dbReference type="Gene3D" id="3.40.50.2020">
    <property type="match status" value="1"/>
</dbReference>
<evidence type="ECO:0000256" key="1">
    <source>
        <dbReference type="ARBA" id="ARBA00008007"/>
    </source>
</evidence>
<organism evidence="3 4">
    <name type="scientific">Marivirga lumbricoides</name>
    <dbReference type="NCBI Taxonomy" id="1046115"/>
    <lineage>
        <taxon>Bacteria</taxon>
        <taxon>Pseudomonadati</taxon>
        <taxon>Bacteroidota</taxon>
        <taxon>Cytophagia</taxon>
        <taxon>Cytophagales</taxon>
        <taxon>Marivirgaceae</taxon>
        <taxon>Marivirga</taxon>
    </lineage>
</organism>
<accession>A0A2T4DQT2</accession>
<evidence type="ECO:0000313" key="4">
    <source>
        <dbReference type="Proteomes" id="UP000240608"/>
    </source>
</evidence>
<dbReference type="InterPro" id="IPR029057">
    <property type="entry name" value="PRTase-like"/>
</dbReference>
<dbReference type="SUPFAM" id="SSF53271">
    <property type="entry name" value="PRTase-like"/>
    <property type="match status" value="1"/>
</dbReference>
<dbReference type="EMBL" id="PYVU01000063">
    <property type="protein sequence ID" value="PTB96171.1"/>
    <property type="molecule type" value="Genomic_DNA"/>
</dbReference>
<dbReference type="Proteomes" id="UP000240608">
    <property type="component" value="Unassembled WGS sequence"/>
</dbReference>
<sequence>MLSTQSFSVIVSDFVSLFFPNYCCACNLALSKSEEFICTHCRAELSETNMHKNQPNVLHPQFFEIPGLTYAMAFCWFKKGSVIQKLLHQLKYDGNEELGVFLGELYGKQLREYQYHEKIDIITTVPLHYLKYRKRGYNQSDKIAEGLASSLELPFLKLIKKEVNRKSQTRKDRLQRFENVASTFSALRTKESICGKHILVVDDVLTTGATIQSACQPLLEKGAKISILTIAVVK</sequence>
<reference evidence="3 4" key="1">
    <citation type="submission" date="2018-03" db="EMBL/GenBank/DDBJ databases">
        <title>Cross-interface Injection: A General Nanoliter Liquid Handling Method Applied to Single Cells Genome Amplification Automated Nanoliter Liquid Handling Applied to Single Cell Multiple Displacement Amplification.</title>
        <authorList>
            <person name="Yun J."/>
            <person name="Xu P."/>
            <person name="Xu J."/>
            <person name="Dai X."/>
            <person name="Wang Y."/>
            <person name="Zheng X."/>
            <person name="Cao C."/>
            <person name="Yi Q."/>
            <person name="Zhu Y."/>
            <person name="Wang L."/>
            <person name="Dong Z."/>
            <person name="Huang Y."/>
            <person name="Huang L."/>
            <person name="Du W."/>
        </authorList>
    </citation>
    <scope>NUCLEOTIDE SEQUENCE [LARGE SCALE GENOMIC DNA]</scope>
    <source>
        <strain evidence="3 4">Z-D1-2</strain>
    </source>
</reference>
<dbReference type="Pfam" id="PF00156">
    <property type="entry name" value="Pribosyltran"/>
    <property type="match status" value="1"/>
</dbReference>
<name>A0A2T4DQT2_9BACT</name>
<comment type="caution">
    <text evidence="3">The sequence shown here is derived from an EMBL/GenBank/DDBJ whole genome shotgun (WGS) entry which is preliminary data.</text>
</comment>
<evidence type="ECO:0000313" key="3">
    <source>
        <dbReference type="EMBL" id="PTB96171.1"/>
    </source>
</evidence>
<proteinExistence type="inferred from homology"/>
<protein>
    <recommendedName>
        <fullName evidence="2">Phosphoribosyltransferase domain-containing protein</fullName>
    </recommendedName>
</protein>